<protein>
    <submittedName>
        <fullName evidence="2">Uncharacterized protein</fullName>
    </submittedName>
</protein>
<evidence type="ECO:0000256" key="1">
    <source>
        <dbReference type="SAM" id="MobiDB-lite"/>
    </source>
</evidence>
<dbReference type="Proteomes" id="UP001176941">
    <property type="component" value="Chromosome X"/>
</dbReference>
<feature type="region of interest" description="Disordered" evidence="1">
    <location>
        <begin position="1"/>
        <end position="51"/>
    </location>
</feature>
<reference evidence="2" key="1">
    <citation type="submission" date="2023-04" db="EMBL/GenBank/DDBJ databases">
        <authorList>
            <consortium name="ELIXIR-Norway"/>
        </authorList>
    </citation>
    <scope>NUCLEOTIDE SEQUENCE [LARGE SCALE GENOMIC DNA]</scope>
</reference>
<accession>A0ABN9A4Z2</accession>
<evidence type="ECO:0000313" key="3">
    <source>
        <dbReference type="Proteomes" id="UP001176941"/>
    </source>
</evidence>
<feature type="compositionally biased region" description="Polar residues" evidence="1">
    <location>
        <begin position="34"/>
        <end position="49"/>
    </location>
</feature>
<evidence type="ECO:0000313" key="2">
    <source>
        <dbReference type="EMBL" id="CAI9181330.1"/>
    </source>
</evidence>
<dbReference type="EMBL" id="OX460343">
    <property type="protein sequence ID" value="CAI9181330.1"/>
    <property type="molecule type" value="Genomic_DNA"/>
</dbReference>
<organism evidence="2 3">
    <name type="scientific">Rangifer tarandus platyrhynchus</name>
    <name type="common">Svalbard reindeer</name>
    <dbReference type="NCBI Taxonomy" id="3082113"/>
    <lineage>
        <taxon>Eukaryota</taxon>
        <taxon>Metazoa</taxon>
        <taxon>Chordata</taxon>
        <taxon>Craniata</taxon>
        <taxon>Vertebrata</taxon>
        <taxon>Euteleostomi</taxon>
        <taxon>Mammalia</taxon>
        <taxon>Eutheria</taxon>
        <taxon>Laurasiatheria</taxon>
        <taxon>Artiodactyla</taxon>
        <taxon>Ruminantia</taxon>
        <taxon>Pecora</taxon>
        <taxon>Cervidae</taxon>
        <taxon>Odocoileinae</taxon>
        <taxon>Rangifer</taxon>
    </lineage>
</organism>
<proteinExistence type="predicted"/>
<keyword evidence="3" id="KW-1185">Reference proteome</keyword>
<sequence>MGHSEHVQIPVPPLLGHEAQPQDQRPSPGLGGSARTNTCSPGQLDSQAFLNPPYRSTHISQHLLSQCHHTSDLCTHLTTITWCQTSPVNDLNSIWQTGLQGSSSLLKALGLSEAG</sequence>
<gene>
    <name evidence="2" type="ORF">MRATA1EN1_LOCUS30292</name>
</gene>
<name>A0ABN9A4Z2_RANTA</name>